<dbReference type="InterPro" id="IPR000515">
    <property type="entry name" value="MetI-like"/>
</dbReference>
<gene>
    <name evidence="9" type="ORF">J4G33_09970</name>
</gene>
<dbReference type="InterPro" id="IPR035906">
    <property type="entry name" value="MetI-like_sf"/>
</dbReference>
<dbReference type="Gene3D" id="1.10.3720.10">
    <property type="entry name" value="MetI-like"/>
    <property type="match status" value="1"/>
</dbReference>
<evidence type="ECO:0000313" key="10">
    <source>
        <dbReference type="Proteomes" id="UP000664209"/>
    </source>
</evidence>
<feature type="transmembrane region" description="Helical" evidence="7">
    <location>
        <begin position="203"/>
        <end position="224"/>
    </location>
</feature>
<dbReference type="Pfam" id="PF00528">
    <property type="entry name" value="BPD_transp_1"/>
    <property type="match status" value="1"/>
</dbReference>
<keyword evidence="3" id="KW-1003">Cell membrane</keyword>
<evidence type="ECO:0000259" key="8">
    <source>
        <dbReference type="PROSITE" id="PS50928"/>
    </source>
</evidence>
<dbReference type="SUPFAM" id="SSF161098">
    <property type="entry name" value="MetI-like"/>
    <property type="match status" value="1"/>
</dbReference>
<dbReference type="GO" id="GO:0005886">
    <property type="term" value="C:plasma membrane"/>
    <property type="evidence" value="ECO:0007669"/>
    <property type="project" value="UniProtKB-SubCell"/>
</dbReference>
<sequence>MTISVRPDTMDPAAPPRRPRRSTVSRVIAYVLLSLGALACLLPFLWMLSTSLKSSTEIFSFEPSLLPEALRWENYVRLFEALPMARMLLNSVFVTLTVTLGQVTFCCTAGYAFARLKFPGRDKLFVLYLGTMMVPFMVTLVPAYAIIRELGWINTYWALIVPQFFGSAYGTFLMRQFFMTLPQELEDAATIDGCGPLRIFWKIFLPLTKPAVATLAVFNILGVWNDFLWPLLVIQDNDLKTLPIGLATFQGLYATDHSLLMAGAVVSLIPMLIAFLFAQKYFVEGIALSGMKA</sequence>
<feature type="transmembrane region" description="Helical" evidence="7">
    <location>
        <begin position="153"/>
        <end position="174"/>
    </location>
</feature>
<comment type="subcellular location">
    <subcellularLocation>
        <location evidence="1 7">Cell membrane</location>
        <topology evidence="1 7">Multi-pass membrane protein</topology>
    </subcellularLocation>
</comment>
<dbReference type="RefSeq" id="WP_208055813.1">
    <property type="nucleotide sequence ID" value="NZ_JAGEMK010000004.1"/>
</dbReference>
<dbReference type="CDD" id="cd06261">
    <property type="entry name" value="TM_PBP2"/>
    <property type="match status" value="1"/>
</dbReference>
<dbReference type="AlphaFoldDB" id="A0A939LQE7"/>
<comment type="similarity">
    <text evidence="7">Belongs to the binding-protein-dependent transport system permease family.</text>
</comment>
<protein>
    <submittedName>
        <fullName evidence="9">Carbohydrate ABC transporter permease</fullName>
    </submittedName>
</protein>
<organism evidence="9 10">
    <name type="scientific">Actinotalea soli</name>
    <dbReference type="NCBI Taxonomy" id="2819234"/>
    <lineage>
        <taxon>Bacteria</taxon>
        <taxon>Bacillati</taxon>
        <taxon>Actinomycetota</taxon>
        <taxon>Actinomycetes</taxon>
        <taxon>Micrococcales</taxon>
        <taxon>Cellulomonadaceae</taxon>
        <taxon>Actinotalea</taxon>
    </lineage>
</organism>
<evidence type="ECO:0000256" key="6">
    <source>
        <dbReference type="ARBA" id="ARBA00023136"/>
    </source>
</evidence>
<evidence type="ECO:0000256" key="1">
    <source>
        <dbReference type="ARBA" id="ARBA00004651"/>
    </source>
</evidence>
<dbReference type="PROSITE" id="PS50928">
    <property type="entry name" value="ABC_TM1"/>
    <property type="match status" value="1"/>
</dbReference>
<comment type="caution">
    <text evidence="9">The sequence shown here is derived from an EMBL/GenBank/DDBJ whole genome shotgun (WGS) entry which is preliminary data.</text>
</comment>
<feature type="domain" description="ABC transmembrane type-1" evidence="8">
    <location>
        <begin position="88"/>
        <end position="278"/>
    </location>
</feature>
<accession>A0A939LQE7</accession>
<feature type="transmembrane region" description="Helical" evidence="7">
    <location>
        <begin position="259"/>
        <end position="278"/>
    </location>
</feature>
<dbReference type="GO" id="GO:0055085">
    <property type="term" value="P:transmembrane transport"/>
    <property type="evidence" value="ECO:0007669"/>
    <property type="project" value="InterPro"/>
</dbReference>
<dbReference type="EMBL" id="JAGEMK010000004">
    <property type="protein sequence ID" value="MBO1752129.1"/>
    <property type="molecule type" value="Genomic_DNA"/>
</dbReference>
<evidence type="ECO:0000256" key="2">
    <source>
        <dbReference type="ARBA" id="ARBA00022448"/>
    </source>
</evidence>
<keyword evidence="10" id="KW-1185">Reference proteome</keyword>
<proteinExistence type="inferred from homology"/>
<dbReference type="PANTHER" id="PTHR43744">
    <property type="entry name" value="ABC TRANSPORTER PERMEASE PROTEIN MG189-RELATED-RELATED"/>
    <property type="match status" value="1"/>
</dbReference>
<evidence type="ECO:0000256" key="3">
    <source>
        <dbReference type="ARBA" id="ARBA00022475"/>
    </source>
</evidence>
<dbReference type="Proteomes" id="UP000664209">
    <property type="component" value="Unassembled WGS sequence"/>
</dbReference>
<reference evidence="9" key="1">
    <citation type="submission" date="2021-03" db="EMBL/GenBank/DDBJ databases">
        <title>Actinotalea soli sp. nov., isolated from soil.</title>
        <authorList>
            <person name="Ping W."/>
            <person name="Zhang J."/>
        </authorList>
    </citation>
    <scope>NUCLEOTIDE SEQUENCE</scope>
    <source>
        <strain evidence="9">BY-33</strain>
    </source>
</reference>
<keyword evidence="6 7" id="KW-0472">Membrane</keyword>
<feature type="transmembrane region" description="Helical" evidence="7">
    <location>
        <begin position="27"/>
        <end position="48"/>
    </location>
</feature>
<keyword evidence="5 7" id="KW-1133">Transmembrane helix</keyword>
<name>A0A939LQE7_9CELL</name>
<evidence type="ECO:0000256" key="4">
    <source>
        <dbReference type="ARBA" id="ARBA00022692"/>
    </source>
</evidence>
<feature type="transmembrane region" description="Helical" evidence="7">
    <location>
        <begin position="92"/>
        <end position="113"/>
    </location>
</feature>
<evidence type="ECO:0000256" key="7">
    <source>
        <dbReference type="RuleBase" id="RU363032"/>
    </source>
</evidence>
<feature type="transmembrane region" description="Helical" evidence="7">
    <location>
        <begin position="125"/>
        <end position="147"/>
    </location>
</feature>
<evidence type="ECO:0000256" key="5">
    <source>
        <dbReference type="ARBA" id="ARBA00022989"/>
    </source>
</evidence>
<dbReference type="PANTHER" id="PTHR43744:SF12">
    <property type="entry name" value="ABC TRANSPORTER PERMEASE PROTEIN MG189-RELATED"/>
    <property type="match status" value="1"/>
</dbReference>
<keyword evidence="2 7" id="KW-0813">Transport</keyword>
<keyword evidence="4 7" id="KW-0812">Transmembrane</keyword>
<evidence type="ECO:0000313" key="9">
    <source>
        <dbReference type="EMBL" id="MBO1752129.1"/>
    </source>
</evidence>